<dbReference type="AlphaFoldDB" id="A0A9X9LBN4"/>
<proteinExistence type="predicted"/>
<accession>A0A9X9LBN4</accession>
<protein>
    <submittedName>
        <fullName evidence="1">Bgt-51537</fullName>
    </submittedName>
</protein>
<organism evidence="1 2">
    <name type="scientific">Blumeria graminis f. sp. tritici</name>
    <dbReference type="NCBI Taxonomy" id="62690"/>
    <lineage>
        <taxon>Eukaryota</taxon>
        <taxon>Fungi</taxon>
        <taxon>Dikarya</taxon>
        <taxon>Ascomycota</taxon>
        <taxon>Pezizomycotina</taxon>
        <taxon>Leotiomycetes</taxon>
        <taxon>Erysiphales</taxon>
        <taxon>Erysiphaceae</taxon>
        <taxon>Blumeria</taxon>
    </lineage>
</organism>
<name>A0A9X9LBN4_BLUGR</name>
<evidence type="ECO:0000313" key="2">
    <source>
        <dbReference type="Proteomes" id="UP000324639"/>
    </source>
</evidence>
<evidence type="ECO:0000313" key="1">
    <source>
        <dbReference type="EMBL" id="VCU40926.1"/>
    </source>
</evidence>
<sequence>MASHSGNEYCATDGEHDPFKKVRASMEKMDEDYKVLSKKVNDNHDEIKDMIVNLTKQVAQLAKLKDVKVAVEEEKTPETPPTAQVVLPPFLAKPPHSEHHPADTLCYSDGQFNLHKIRRVCYADDREKTIHRIWSAVVLPSQIDERAEHSAKNKVVIPQALRKHRAEEKVFEKLEAIQITFRQLLLLTTFGRLEYLSNSMEISST</sequence>
<dbReference type="EMBL" id="LR026987">
    <property type="protein sequence ID" value="VCU40926.1"/>
    <property type="molecule type" value="Genomic_DNA"/>
</dbReference>
<reference evidence="1 2" key="1">
    <citation type="submission" date="2018-08" db="EMBL/GenBank/DDBJ databases">
        <authorList>
            <person name="Muller C M."/>
        </authorList>
    </citation>
    <scope>NUCLEOTIDE SEQUENCE [LARGE SCALE GENOMIC DNA]</scope>
</reference>
<gene>
    <name evidence="1" type="ORF">BGT96224V316_LOCUS2177</name>
</gene>
<keyword evidence="2" id="KW-1185">Reference proteome</keyword>
<dbReference type="Proteomes" id="UP000324639">
    <property type="component" value="Chromosome Bgt_-04"/>
</dbReference>